<organism evidence="3 4">
    <name type="scientific">Euplotes crassus</name>
    <dbReference type="NCBI Taxonomy" id="5936"/>
    <lineage>
        <taxon>Eukaryota</taxon>
        <taxon>Sar</taxon>
        <taxon>Alveolata</taxon>
        <taxon>Ciliophora</taxon>
        <taxon>Intramacronucleata</taxon>
        <taxon>Spirotrichea</taxon>
        <taxon>Hypotrichia</taxon>
        <taxon>Euplotida</taxon>
        <taxon>Euplotidae</taxon>
        <taxon>Moneuplotes</taxon>
    </lineage>
</organism>
<reference evidence="3" key="1">
    <citation type="submission" date="2023-07" db="EMBL/GenBank/DDBJ databases">
        <authorList>
            <consortium name="AG Swart"/>
            <person name="Singh M."/>
            <person name="Singh A."/>
            <person name="Seah K."/>
            <person name="Emmerich C."/>
        </authorList>
    </citation>
    <scope>NUCLEOTIDE SEQUENCE</scope>
    <source>
        <strain evidence="3">DP1</strain>
    </source>
</reference>
<accession>A0AAD1X7P7</accession>
<evidence type="ECO:0000313" key="4">
    <source>
        <dbReference type="Proteomes" id="UP001295684"/>
    </source>
</evidence>
<evidence type="ECO:0000256" key="2">
    <source>
        <dbReference type="SAM" id="MobiDB-lite"/>
    </source>
</evidence>
<keyword evidence="4" id="KW-1185">Reference proteome</keyword>
<evidence type="ECO:0000313" key="3">
    <source>
        <dbReference type="EMBL" id="CAI2363944.1"/>
    </source>
</evidence>
<dbReference type="Proteomes" id="UP001295684">
    <property type="component" value="Unassembled WGS sequence"/>
</dbReference>
<dbReference type="EMBL" id="CAMPGE010005099">
    <property type="protein sequence ID" value="CAI2363944.1"/>
    <property type="molecule type" value="Genomic_DNA"/>
</dbReference>
<proteinExistence type="predicted"/>
<feature type="region of interest" description="Disordered" evidence="2">
    <location>
        <begin position="1"/>
        <end position="21"/>
    </location>
</feature>
<sequence length="247" mass="28491">MKKILSEESSLNKSRTKMSKMRSGVNIKTIFENKFVEAEEKDSCSFFKKKRPETQPSGGLKVKKSSILKRLMSPRIGRDKRKYCIQKSPKSSLLGSRGGRRYKSPSAPTVRPRTSSTNFRKPRFSFCNRNHLQKLQNIMNESENCGMSGSKMVSGAKLYMRKMNLAFDQVLENINTSRMLRNSNGQLCKALEDAYLEKLEEAEDESREARKIISEYHKEVLNPNPKMVRMEIQCNKLKRKKMLSCNS</sequence>
<comment type="caution">
    <text evidence="3">The sequence shown here is derived from an EMBL/GenBank/DDBJ whole genome shotgun (WGS) entry which is preliminary data.</text>
</comment>
<feature type="coiled-coil region" evidence="1">
    <location>
        <begin position="188"/>
        <end position="219"/>
    </location>
</feature>
<feature type="region of interest" description="Disordered" evidence="2">
    <location>
        <begin position="78"/>
        <end position="122"/>
    </location>
</feature>
<name>A0AAD1X7P7_EUPCR</name>
<evidence type="ECO:0000256" key="1">
    <source>
        <dbReference type="SAM" id="Coils"/>
    </source>
</evidence>
<dbReference type="AlphaFoldDB" id="A0AAD1X7P7"/>
<gene>
    <name evidence="3" type="ORF">ECRASSUSDP1_LOCUS5284</name>
</gene>
<keyword evidence="1" id="KW-0175">Coiled coil</keyword>
<protein>
    <submittedName>
        <fullName evidence="3">Uncharacterized protein</fullName>
    </submittedName>
</protein>